<protein>
    <submittedName>
        <fullName evidence="2">SHSP domain-containing protein</fullName>
    </submittedName>
</protein>
<evidence type="ECO:0000313" key="1">
    <source>
        <dbReference type="Proteomes" id="UP000036681"/>
    </source>
</evidence>
<dbReference type="Proteomes" id="UP000036681">
    <property type="component" value="Unplaced"/>
</dbReference>
<proteinExistence type="predicted"/>
<accession>A0A0M3HUK1</accession>
<dbReference type="AlphaFoldDB" id="A0A0M3HUK1"/>
<organism evidence="1 2">
    <name type="scientific">Ascaris lumbricoides</name>
    <name type="common">Giant roundworm</name>
    <dbReference type="NCBI Taxonomy" id="6252"/>
    <lineage>
        <taxon>Eukaryota</taxon>
        <taxon>Metazoa</taxon>
        <taxon>Ecdysozoa</taxon>
        <taxon>Nematoda</taxon>
        <taxon>Chromadorea</taxon>
        <taxon>Rhabditida</taxon>
        <taxon>Spirurina</taxon>
        <taxon>Ascaridomorpha</taxon>
        <taxon>Ascaridoidea</taxon>
        <taxon>Ascarididae</taxon>
        <taxon>Ascaris</taxon>
    </lineage>
</organism>
<reference evidence="2" key="1">
    <citation type="submission" date="2017-02" db="UniProtKB">
        <authorList>
            <consortium name="WormBaseParasite"/>
        </authorList>
    </citation>
    <scope>IDENTIFICATION</scope>
</reference>
<evidence type="ECO:0000313" key="2">
    <source>
        <dbReference type="WBParaSite" id="ALUE_0000648201-mRNA-1"/>
    </source>
</evidence>
<sequence length="132" mass="14850">MMSNKNWHSMNRFDDAANLLSNERFVAFCSFAPRRLIKRTVDLNAPERVYKYKGAFWKAETHQPIVRKSVMLDGVGIRPDDCEAETESDGVGSWPLAVSQNLEVLHSSSLELLVEDVPGALLLVAVNSSRMR</sequence>
<name>A0A0M3HUK1_ASCLU</name>
<dbReference type="WBParaSite" id="ALUE_0000648201-mRNA-1">
    <property type="protein sequence ID" value="ALUE_0000648201-mRNA-1"/>
    <property type="gene ID" value="ALUE_0000648201"/>
</dbReference>
<keyword evidence="1" id="KW-1185">Reference proteome</keyword>